<keyword evidence="3" id="KW-1185">Reference proteome</keyword>
<accession>A0A2A6C758</accession>
<protein>
    <submittedName>
        <fullName evidence="2">Uncharacterized protein</fullName>
    </submittedName>
</protein>
<organism evidence="2 3">
    <name type="scientific">Pristionchus pacificus</name>
    <name type="common">Parasitic nematode worm</name>
    <dbReference type="NCBI Taxonomy" id="54126"/>
    <lineage>
        <taxon>Eukaryota</taxon>
        <taxon>Metazoa</taxon>
        <taxon>Ecdysozoa</taxon>
        <taxon>Nematoda</taxon>
        <taxon>Chromadorea</taxon>
        <taxon>Rhabditida</taxon>
        <taxon>Rhabditina</taxon>
        <taxon>Diplogasteromorpha</taxon>
        <taxon>Diplogasteroidea</taxon>
        <taxon>Neodiplogasteridae</taxon>
        <taxon>Pristionchus</taxon>
    </lineage>
</organism>
<accession>A0A8R1YT90</accession>
<reference evidence="2" key="2">
    <citation type="submission" date="2022-06" db="UniProtKB">
        <authorList>
            <consortium name="EnsemblMetazoa"/>
        </authorList>
    </citation>
    <scope>IDENTIFICATION</scope>
    <source>
        <strain evidence="2">PS312</strain>
    </source>
</reference>
<feature type="region of interest" description="Disordered" evidence="1">
    <location>
        <begin position="24"/>
        <end position="48"/>
    </location>
</feature>
<name>A0A2A6C758_PRIPA</name>
<reference evidence="3" key="1">
    <citation type="journal article" date="2008" name="Nat. Genet.">
        <title>The Pristionchus pacificus genome provides a unique perspective on nematode lifestyle and parasitism.</title>
        <authorList>
            <person name="Dieterich C."/>
            <person name="Clifton S.W."/>
            <person name="Schuster L.N."/>
            <person name="Chinwalla A."/>
            <person name="Delehaunty K."/>
            <person name="Dinkelacker I."/>
            <person name="Fulton L."/>
            <person name="Fulton R."/>
            <person name="Godfrey J."/>
            <person name="Minx P."/>
            <person name="Mitreva M."/>
            <person name="Roeseler W."/>
            <person name="Tian H."/>
            <person name="Witte H."/>
            <person name="Yang S.P."/>
            <person name="Wilson R.K."/>
            <person name="Sommer R.J."/>
        </authorList>
    </citation>
    <scope>NUCLEOTIDE SEQUENCE [LARGE SCALE GENOMIC DNA]</scope>
    <source>
        <strain evidence="3">PS312</strain>
    </source>
</reference>
<sequence length="107" mass="11780">MLWKKTIPSSSCLRLVSSCSLIKDPHQARRHSEQPPLLSPRSPGLEIRPRSAQNDAYFPLPTIEVSMDTPTTSTPPSPLSPPLPRLSVGMITGLIDHTDLMRRISIG</sequence>
<evidence type="ECO:0000313" key="2">
    <source>
        <dbReference type="EnsemblMetazoa" id="PPA32101.1"/>
    </source>
</evidence>
<dbReference type="Proteomes" id="UP000005239">
    <property type="component" value="Unassembled WGS sequence"/>
</dbReference>
<feature type="compositionally biased region" description="Basic and acidic residues" evidence="1">
    <location>
        <begin position="24"/>
        <end position="33"/>
    </location>
</feature>
<dbReference type="EnsemblMetazoa" id="PPA32101.1">
    <property type="protein sequence ID" value="PPA32101.1"/>
    <property type="gene ID" value="WBGene00204964"/>
</dbReference>
<proteinExistence type="predicted"/>
<evidence type="ECO:0000313" key="3">
    <source>
        <dbReference type="Proteomes" id="UP000005239"/>
    </source>
</evidence>
<feature type="compositionally biased region" description="Pro residues" evidence="1">
    <location>
        <begin position="73"/>
        <end position="84"/>
    </location>
</feature>
<feature type="region of interest" description="Disordered" evidence="1">
    <location>
        <begin position="65"/>
        <end position="85"/>
    </location>
</feature>
<gene>
    <name evidence="2" type="primary">WBGene00204964</name>
</gene>
<evidence type="ECO:0000256" key="1">
    <source>
        <dbReference type="SAM" id="MobiDB-lite"/>
    </source>
</evidence>
<dbReference type="AlphaFoldDB" id="A0A2A6C758"/>